<gene>
    <name evidence="1" type="ORF">DAT39_015399</name>
</gene>
<dbReference type="Proteomes" id="UP000727407">
    <property type="component" value="Unassembled WGS sequence"/>
</dbReference>
<evidence type="ECO:0000313" key="1">
    <source>
        <dbReference type="EMBL" id="KAF5894883.1"/>
    </source>
</evidence>
<reference evidence="1" key="1">
    <citation type="submission" date="2020-07" db="EMBL/GenBank/DDBJ databases">
        <title>Clarias magur genome sequencing, assembly and annotation.</title>
        <authorList>
            <person name="Kushwaha B."/>
            <person name="Kumar R."/>
            <person name="Das P."/>
            <person name="Joshi C.G."/>
            <person name="Kumar D."/>
            <person name="Nagpure N.S."/>
            <person name="Pandey M."/>
            <person name="Agarwal S."/>
            <person name="Srivastava S."/>
            <person name="Singh M."/>
            <person name="Sahoo L."/>
            <person name="Jayasankar P."/>
            <person name="Meher P.K."/>
            <person name="Koringa P.G."/>
            <person name="Iquebal M.A."/>
            <person name="Das S.P."/>
            <person name="Bit A."/>
            <person name="Patnaik S."/>
            <person name="Patel N."/>
            <person name="Shah T.M."/>
            <person name="Hinsu A."/>
            <person name="Jena J.K."/>
        </authorList>
    </citation>
    <scope>NUCLEOTIDE SEQUENCE</scope>
    <source>
        <strain evidence="1">CIFAMagur01</strain>
        <tissue evidence="1">Testis</tissue>
    </source>
</reference>
<dbReference type="AlphaFoldDB" id="A0A8J4TQB7"/>
<sequence>MHAVTFKNYTKSCSCEVERVKKDKMKLIYFAVLLLAVQRTVVRMTGGNGHQRKPTTYITYTASDKELQSAVDVKPQVACPPFVTISNIREKKKIPWSVRYLRKKTKQGLRRTQMNMRINTCVEETSATRTPTDLMTIKEAETTITPNTFTTSLRQRTGGRFIGPVPSPKCCTKTSAYR</sequence>
<feature type="non-terminal residue" evidence="1">
    <location>
        <position position="178"/>
    </location>
</feature>
<protein>
    <submittedName>
        <fullName evidence="1">Salivary glue protein Sgs-3-like isoform X2</fullName>
    </submittedName>
</protein>
<accession>A0A8J4TQB7</accession>
<comment type="caution">
    <text evidence="1">The sequence shown here is derived from an EMBL/GenBank/DDBJ whole genome shotgun (WGS) entry which is preliminary data.</text>
</comment>
<evidence type="ECO:0000313" key="2">
    <source>
        <dbReference type="Proteomes" id="UP000727407"/>
    </source>
</evidence>
<name>A0A8J4TQB7_CLAMG</name>
<organism evidence="1 2">
    <name type="scientific">Clarias magur</name>
    <name type="common">Asian catfish</name>
    <name type="synonym">Macropteronotus magur</name>
    <dbReference type="NCBI Taxonomy" id="1594786"/>
    <lineage>
        <taxon>Eukaryota</taxon>
        <taxon>Metazoa</taxon>
        <taxon>Chordata</taxon>
        <taxon>Craniata</taxon>
        <taxon>Vertebrata</taxon>
        <taxon>Euteleostomi</taxon>
        <taxon>Actinopterygii</taxon>
        <taxon>Neopterygii</taxon>
        <taxon>Teleostei</taxon>
        <taxon>Ostariophysi</taxon>
        <taxon>Siluriformes</taxon>
        <taxon>Clariidae</taxon>
        <taxon>Clarias</taxon>
    </lineage>
</organism>
<proteinExistence type="predicted"/>
<keyword evidence="2" id="KW-1185">Reference proteome</keyword>
<dbReference type="EMBL" id="QNUK01000351">
    <property type="protein sequence ID" value="KAF5894883.1"/>
    <property type="molecule type" value="Genomic_DNA"/>
</dbReference>